<dbReference type="SUPFAM" id="SSF48452">
    <property type="entry name" value="TPR-like"/>
    <property type="match status" value="1"/>
</dbReference>
<feature type="transmembrane region" description="Helical" evidence="2">
    <location>
        <begin position="152"/>
        <end position="170"/>
    </location>
</feature>
<organism evidence="3 4">
    <name type="scientific">Lusitaniella coriacea LEGE 07157</name>
    <dbReference type="NCBI Taxonomy" id="945747"/>
    <lineage>
        <taxon>Bacteria</taxon>
        <taxon>Bacillati</taxon>
        <taxon>Cyanobacteriota</taxon>
        <taxon>Cyanophyceae</taxon>
        <taxon>Spirulinales</taxon>
        <taxon>Lusitaniellaceae</taxon>
        <taxon>Lusitaniella</taxon>
    </lineage>
</organism>
<name>A0A8J7DWL7_9CYAN</name>
<sequence length="176" mass="19879">MSLESQEAFQKQYQAGKQAFERGQYRASIERLKAACELTITSSRLGGETQLWLVTAYQAAGESADAIALCESLLQHPHSATRQQAKRLLEIIKAPILKRPKEWMTEIPDLKNLSDSSREDRFIRSKPTQEPKKKYQPEPVDLTQVDTKDNHFTGIALVAILLILGGLWLFSARPWG</sequence>
<evidence type="ECO:0000256" key="1">
    <source>
        <dbReference type="SAM" id="MobiDB-lite"/>
    </source>
</evidence>
<dbReference type="EMBL" id="JADEWZ010000015">
    <property type="protein sequence ID" value="MBE9116556.1"/>
    <property type="molecule type" value="Genomic_DNA"/>
</dbReference>
<evidence type="ECO:0000313" key="3">
    <source>
        <dbReference type="EMBL" id="MBE9116556.1"/>
    </source>
</evidence>
<evidence type="ECO:0000313" key="4">
    <source>
        <dbReference type="Proteomes" id="UP000654482"/>
    </source>
</evidence>
<feature type="compositionally biased region" description="Basic and acidic residues" evidence="1">
    <location>
        <begin position="118"/>
        <end position="136"/>
    </location>
</feature>
<reference evidence="3" key="1">
    <citation type="submission" date="2020-10" db="EMBL/GenBank/DDBJ databases">
        <authorList>
            <person name="Castelo-Branco R."/>
            <person name="Eusebio N."/>
            <person name="Adriana R."/>
            <person name="Vieira A."/>
            <person name="Brugerolle De Fraissinette N."/>
            <person name="Rezende De Castro R."/>
            <person name="Schneider M.P."/>
            <person name="Vasconcelos V."/>
            <person name="Leao P.N."/>
        </authorList>
    </citation>
    <scope>NUCLEOTIDE SEQUENCE</scope>
    <source>
        <strain evidence="3">LEGE 07157</strain>
    </source>
</reference>
<evidence type="ECO:0000256" key="2">
    <source>
        <dbReference type="SAM" id="Phobius"/>
    </source>
</evidence>
<feature type="region of interest" description="Disordered" evidence="1">
    <location>
        <begin position="118"/>
        <end position="139"/>
    </location>
</feature>
<comment type="caution">
    <text evidence="3">The sequence shown here is derived from an EMBL/GenBank/DDBJ whole genome shotgun (WGS) entry which is preliminary data.</text>
</comment>
<dbReference type="PANTHER" id="PTHR36761">
    <property type="entry name" value="ORF03 PROTEIN"/>
    <property type="match status" value="1"/>
</dbReference>
<protein>
    <submittedName>
        <fullName evidence="3">Tetratricopeptide repeat protein</fullName>
    </submittedName>
</protein>
<keyword evidence="4" id="KW-1185">Reference proteome</keyword>
<dbReference type="RefSeq" id="WP_194029644.1">
    <property type="nucleotide sequence ID" value="NZ_JADEWZ010000015.1"/>
</dbReference>
<dbReference type="InterPro" id="IPR011990">
    <property type="entry name" value="TPR-like_helical_dom_sf"/>
</dbReference>
<dbReference type="AlphaFoldDB" id="A0A8J7DWL7"/>
<keyword evidence="2" id="KW-1133">Transmembrane helix</keyword>
<accession>A0A8J7DWL7</accession>
<dbReference type="Proteomes" id="UP000654482">
    <property type="component" value="Unassembled WGS sequence"/>
</dbReference>
<dbReference type="Gene3D" id="1.25.40.10">
    <property type="entry name" value="Tetratricopeptide repeat domain"/>
    <property type="match status" value="1"/>
</dbReference>
<keyword evidence="2" id="KW-0472">Membrane</keyword>
<dbReference type="PANTHER" id="PTHR36761:SF2">
    <property type="entry name" value="ORF03 PROTEIN"/>
    <property type="match status" value="1"/>
</dbReference>
<gene>
    <name evidence="3" type="ORF">IQ249_11660</name>
</gene>
<proteinExistence type="predicted"/>
<keyword evidence="2" id="KW-0812">Transmembrane</keyword>